<protein>
    <submittedName>
        <fullName evidence="1">Uncharacterized protein</fullName>
    </submittedName>
</protein>
<proteinExistence type="predicted"/>
<accession>A0ACC2USC9</accession>
<dbReference type="Proteomes" id="UP001165960">
    <property type="component" value="Unassembled WGS sequence"/>
</dbReference>
<reference evidence="1" key="1">
    <citation type="submission" date="2022-04" db="EMBL/GenBank/DDBJ databases">
        <title>Genome of the entomopathogenic fungus Entomophthora muscae.</title>
        <authorList>
            <person name="Elya C."/>
            <person name="Lovett B.R."/>
            <person name="Lee E."/>
            <person name="Macias A.M."/>
            <person name="Hajek A.E."/>
            <person name="De Bivort B.L."/>
            <person name="Kasson M.T."/>
            <person name="De Fine Licht H.H."/>
            <person name="Stajich J.E."/>
        </authorList>
    </citation>
    <scope>NUCLEOTIDE SEQUENCE</scope>
    <source>
        <strain evidence="1">Berkeley</strain>
    </source>
</reference>
<keyword evidence="2" id="KW-1185">Reference proteome</keyword>
<evidence type="ECO:0000313" key="1">
    <source>
        <dbReference type="EMBL" id="KAJ9089699.1"/>
    </source>
</evidence>
<organism evidence="1 2">
    <name type="scientific">Entomophthora muscae</name>
    <dbReference type="NCBI Taxonomy" id="34485"/>
    <lineage>
        <taxon>Eukaryota</taxon>
        <taxon>Fungi</taxon>
        <taxon>Fungi incertae sedis</taxon>
        <taxon>Zoopagomycota</taxon>
        <taxon>Entomophthoromycotina</taxon>
        <taxon>Entomophthoromycetes</taxon>
        <taxon>Entomophthorales</taxon>
        <taxon>Entomophthoraceae</taxon>
        <taxon>Entomophthora</taxon>
    </lineage>
</organism>
<evidence type="ECO:0000313" key="2">
    <source>
        <dbReference type="Proteomes" id="UP001165960"/>
    </source>
</evidence>
<dbReference type="EMBL" id="QTSX02000033">
    <property type="protein sequence ID" value="KAJ9089699.1"/>
    <property type="molecule type" value="Genomic_DNA"/>
</dbReference>
<gene>
    <name evidence="1" type="ORF">DSO57_1010196</name>
</gene>
<sequence>EKVPMTPVRLALRTDLEKKHHELTELGKPPVTRKPGKYFRILAIDGGGVRGIIPALVIKYIEERTGKKVPDLFNLVAGTSTGALLGVVLSIPGKDSKKPGYTSNDTMGLYITECPRIFKTSLMQRIKNMGGLADAKYPAAIKRKVVKKYAGSLRISDCLTDILIPSFDMREGVPYFFKSTMAREHPKYDYRIADILDATSAAPTYFRPCKVQGQDALPELGYRCFIDGAVTANCPALAAALEAIKVYGVQPDDIVVVSIGCGDADIGRTYQEASNMGALGWATYIPSALISGSIYSVEQQADQMLNDTSYWRFQTRVPYKHSSIDDASPQNLLWLKRAGKELVRCEKERLDQLCDILTEGLN</sequence>
<feature type="non-terminal residue" evidence="1">
    <location>
        <position position="1"/>
    </location>
</feature>
<name>A0ACC2USC9_9FUNG</name>
<comment type="caution">
    <text evidence="1">The sequence shown here is derived from an EMBL/GenBank/DDBJ whole genome shotgun (WGS) entry which is preliminary data.</text>
</comment>